<dbReference type="PANTHER" id="PTHR46300:SF2">
    <property type="entry name" value="CYTOCHROME P450 MONOOXYGENASE ALNH-RELATED"/>
    <property type="match status" value="1"/>
</dbReference>
<evidence type="ECO:0000256" key="3">
    <source>
        <dbReference type="ARBA" id="ARBA00005179"/>
    </source>
</evidence>
<keyword evidence="16" id="KW-1185">Reference proteome</keyword>
<comment type="caution">
    <text evidence="15">The sequence shown here is derived from an EMBL/GenBank/DDBJ whole genome shotgun (WGS) entry which is preliminary data.</text>
</comment>
<evidence type="ECO:0000256" key="9">
    <source>
        <dbReference type="ARBA" id="ARBA00023002"/>
    </source>
</evidence>
<gene>
    <name evidence="15" type="ORF">PHLCEN_2v246</name>
</gene>
<dbReference type="GO" id="GO:0020037">
    <property type="term" value="F:heme binding"/>
    <property type="evidence" value="ECO:0007669"/>
    <property type="project" value="InterPro"/>
</dbReference>
<evidence type="ECO:0000256" key="7">
    <source>
        <dbReference type="ARBA" id="ARBA00022723"/>
    </source>
</evidence>
<organism evidence="15 16">
    <name type="scientific">Hermanssonia centrifuga</name>
    <dbReference type="NCBI Taxonomy" id="98765"/>
    <lineage>
        <taxon>Eukaryota</taxon>
        <taxon>Fungi</taxon>
        <taxon>Dikarya</taxon>
        <taxon>Basidiomycota</taxon>
        <taxon>Agaricomycotina</taxon>
        <taxon>Agaricomycetes</taxon>
        <taxon>Polyporales</taxon>
        <taxon>Meruliaceae</taxon>
        <taxon>Hermanssonia</taxon>
    </lineage>
</organism>
<dbReference type="InterPro" id="IPR017972">
    <property type="entry name" value="Cyt_P450_CS"/>
</dbReference>
<evidence type="ECO:0000256" key="11">
    <source>
        <dbReference type="ARBA" id="ARBA00023033"/>
    </source>
</evidence>
<dbReference type="Gene3D" id="1.10.630.10">
    <property type="entry name" value="Cytochrome P450"/>
    <property type="match status" value="1"/>
</dbReference>
<dbReference type="OrthoDB" id="2789670at2759"/>
<dbReference type="PRINTS" id="PR00385">
    <property type="entry name" value="P450"/>
</dbReference>
<dbReference type="GO" id="GO:0005506">
    <property type="term" value="F:iron ion binding"/>
    <property type="evidence" value="ECO:0007669"/>
    <property type="project" value="InterPro"/>
</dbReference>
<comment type="cofactor">
    <cofactor evidence="1 13">
        <name>heme</name>
        <dbReference type="ChEBI" id="CHEBI:30413"/>
    </cofactor>
</comment>
<dbReference type="AlphaFoldDB" id="A0A2R6S6J2"/>
<dbReference type="SUPFAM" id="SSF48264">
    <property type="entry name" value="Cytochrome P450"/>
    <property type="match status" value="1"/>
</dbReference>
<evidence type="ECO:0000256" key="8">
    <source>
        <dbReference type="ARBA" id="ARBA00022989"/>
    </source>
</evidence>
<evidence type="ECO:0008006" key="17">
    <source>
        <dbReference type="Google" id="ProtNLM"/>
    </source>
</evidence>
<dbReference type="PRINTS" id="PR00463">
    <property type="entry name" value="EP450I"/>
</dbReference>
<dbReference type="PANTHER" id="PTHR46300">
    <property type="entry name" value="P450, PUTATIVE (EUROFUNG)-RELATED-RELATED"/>
    <property type="match status" value="1"/>
</dbReference>
<evidence type="ECO:0000256" key="1">
    <source>
        <dbReference type="ARBA" id="ARBA00001971"/>
    </source>
</evidence>
<proteinExistence type="inferred from homology"/>
<keyword evidence="6" id="KW-0812">Transmembrane</keyword>
<evidence type="ECO:0000256" key="2">
    <source>
        <dbReference type="ARBA" id="ARBA00004370"/>
    </source>
</evidence>
<keyword evidence="7 13" id="KW-0479">Metal-binding</keyword>
<dbReference type="EMBL" id="MLYV02000020">
    <property type="protein sequence ID" value="PSS37904.1"/>
    <property type="molecule type" value="Genomic_DNA"/>
</dbReference>
<dbReference type="PROSITE" id="PS00086">
    <property type="entry name" value="CYTOCHROME_P450"/>
    <property type="match status" value="1"/>
</dbReference>
<dbReference type="InterPro" id="IPR036396">
    <property type="entry name" value="Cyt_P450_sf"/>
</dbReference>
<keyword evidence="11 14" id="KW-0503">Monooxygenase</keyword>
<dbReference type="GO" id="GO:0016705">
    <property type="term" value="F:oxidoreductase activity, acting on paired donors, with incorporation or reduction of molecular oxygen"/>
    <property type="evidence" value="ECO:0007669"/>
    <property type="project" value="InterPro"/>
</dbReference>
<dbReference type="GO" id="GO:0004497">
    <property type="term" value="F:monooxygenase activity"/>
    <property type="evidence" value="ECO:0007669"/>
    <property type="project" value="UniProtKB-KW"/>
</dbReference>
<name>A0A2R6S6J2_9APHY</name>
<evidence type="ECO:0000313" key="15">
    <source>
        <dbReference type="EMBL" id="PSS37904.1"/>
    </source>
</evidence>
<dbReference type="Pfam" id="PF00067">
    <property type="entry name" value="p450"/>
    <property type="match status" value="1"/>
</dbReference>
<accession>A0A2R6S6J2</accession>
<evidence type="ECO:0000313" key="16">
    <source>
        <dbReference type="Proteomes" id="UP000186601"/>
    </source>
</evidence>
<comment type="similarity">
    <text evidence="4 14">Belongs to the cytochrome P450 family.</text>
</comment>
<keyword evidence="8" id="KW-1133">Transmembrane helix</keyword>
<dbReference type="InterPro" id="IPR050364">
    <property type="entry name" value="Cytochrome_P450_fung"/>
</dbReference>
<protein>
    <recommendedName>
        <fullName evidence="17">Cytochrome P450</fullName>
    </recommendedName>
</protein>
<comment type="pathway">
    <text evidence="3">Secondary metabolite biosynthesis.</text>
</comment>
<keyword evidence="10 13" id="KW-0408">Iron</keyword>
<dbReference type="GO" id="GO:0016020">
    <property type="term" value="C:membrane"/>
    <property type="evidence" value="ECO:0007669"/>
    <property type="project" value="UniProtKB-SubCell"/>
</dbReference>
<dbReference type="InterPro" id="IPR002401">
    <property type="entry name" value="Cyt_P450_E_grp-I"/>
</dbReference>
<evidence type="ECO:0000256" key="10">
    <source>
        <dbReference type="ARBA" id="ARBA00023004"/>
    </source>
</evidence>
<evidence type="ECO:0000256" key="12">
    <source>
        <dbReference type="ARBA" id="ARBA00023136"/>
    </source>
</evidence>
<dbReference type="Proteomes" id="UP000186601">
    <property type="component" value="Unassembled WGS sequence"/>
</dbReference>
<keyword evidence="12" id="KW-0472">Membrane</keyword>
<evidence type="ECO:0000256" key="13">
    <source>
        <dbReference type="PIRSR" id="PIRSR602401-1"/>
    </source>
</evidence>
<evidence type="ECO:0000256" key="6">
    <source>
        <dbReference type="ARBA" id="ARBA00022692"/>
    </source>
</evidence>
<keyword evidence="5 13" id="KW-0349">Heme</keyword>
<keyword evidence="9 14" id="KW-0560">Oxidoreductase</keyword>
<evidence type="ECO:0000256" key="14">
    <source>
        <dbReference type="RuleBase" id="RU000461"/>
    </source>
</evidence>
<evidence type="ECO:0000256" key="5">
    <source>
        <dbReference type="ARBA" id="ARBA00022617"/>
    </source>
</evidence>
<comment type="subcellular location">
    <subcellularLocation>
        <location evidence="2">Membrane</location>
    </subcellularLocation>
</comment>
<dbReference type="InterPro" id="IPR001128">
    <property type="entry name" value="Cyt_P450"/>
</dbReference>
<reference evidence="15 16" key="1">
    <citation type="submission" date="2018-02" db="EMBL/GenBank/DDBJ databases">
        <title>Genome sequence of the basidiomycete white-rot fungus Phlebia centrifuga.</title>
        <authorList>
            <person name="Granchi Z."/>
            <person name="Peng M."/>
            <person name="de Vries R.P."/>
            <person name="Hilden K."/>
            <person name="Makela M.R."/>
            <person name="Grigoriev I."/>
            <person name="Riley R."/>
        </authorList>
    </citation>
    <scope>NUCLEOTIDE SEQUENCE [LARGE SCALE GENOMIC DNA]</scope>
    <source>
        <strain evidence="15 16">FBCC195</strain>
    </source>
</reference>
<evidence type="ECO:0000256" key="4">
    <source>
        <dbReference type="ARBA" id="ARBA00010617"/>
    </source>
</evidence>
<dbReference type="STRING" id="98765.A0A2R6S6J2"/>
<sequence length="158" mass="18131">MTLYPDVMCRAQTEIDAIVGRDRTPSFSDRHKLPYIEAIVKEVLRWRPIDPLGTTVIFNVWAMNRDPKYFPDGEEFRPERYLDESGQLAKAIPDTHGHGHFSFGTGRRICPGRDFANQSFFINFATLLWAFDFGKALDNDGQQIVPSRTDYVDEGIMV</sequence>
<feature type="binding site" description="axial binding residue" evidence="13">
    <location>
        <position position="110"/>
    </location>
    <ligand>
        <name>heme</name>
        <dbReference type="ChEBI" id="CHEBI:30413"/>
    </ligand>
    <ligandPart>
        <name>Fe</name>
        <dbReference type="ChEBI" id="CHEBI:18248"/>
    </ligandPart>
</feature>